<dbReference type="GO" id="GO:0006511">
    <property type="term" value="P:ubiquitin-dependent protein catabolic process"/>
    <property type="evidence" value="ECO:0000318"/>
    <property type="project" value="GO_Central"/>
</dbReference>
<keyword evidence="9 12" id="KW-0863">Zinc-finger</keyword>
<dbReference type="UniPathway" id="UPA00143"/>
<evidence type="ECO:0000313" key="16">
    <source>
        <dbReference type="EMBL" id="EYU42594.1"/>
    </source>
</evidence>
<evidence type="ECO:0000313" key="17">
    <source>
        <dbReference type="Proteomes" id="UP000030748"/>
    </source>
</evidence>
<name>A0A022RR93_ERYGU</name>
<dbReference type="InterPro" id="IPR044066">
    <property type="entry name" value="TRIAD_supradom"/>
</dbReference>
<accession>A0A022RR93</accession>
<keyword evidence="8" id="KW-0677">Repeat</keyword>
<gene>
    <name evidence="16" type="ORF">MIMGU_mgv1a018563mg</name>
</gene>
<dbReference type="PANTHER" id="PTHR11685">
    <property type="entry name" value="RBR FAMILY RING FINGER AND IBR DOMAIN-CONTAINING"/>
    <property type="match status" value="1"/>
</dbReference>
<organism evidence="16 17">
    <name type="scientific">Erythranthe guttata</name>
    <name type="common">Yellow monkey flower</name>
    <name type="synonym">Mimulus guttatus</name>
    <dbReference type="NCBI Taxonomy" id="4155"/>
    <lineage>
        <taxon>Eukaryota</taxon>
        <taxon>Viridiplantae</taxon>
        <taxon>Streptophyta</taxon>
        <taxon>Embryophyta</taxon>
        <taxon>Tracheophyta</taxon>
        <taxon>Spermatophyta</taxon>
        <taxon>Magnoliopsida</taxon>
        <taxon>eudicotyledons</taxon>
        <taxon>Gunneridae</taxon>
        <taxon>Pentapetalae</taxon>
        <taxon>asterids</taxon>
        <taxon>lamiids</taxon>
        <taxon>Lamiales</taxon>
        <taxon>Phrymaceae</taxon>
        <taxon>Erythranthe</taxon>
    </lineage>
</organism>
<dbReference type="Proteomes" id="UP000030748">
    <property type="component" value="Unassembled WGS sequence"/>
</dbReference>
<dbReference type="InterPro" id="IPR013083">
    <property type="entry name" value="Znf_RING/FYVE/PHD"/>
</dbReference>
<comment type="catalytic activity">
    <reaction evidence="1">
        <text>[E2 ubiquitin-conjugating enzyme]-S-ubiquitinyl-L-cysteine + [acceptor protein]-L-lysine = [E2 ubiquitin-conjugating enzyme]-L-cysteine + [acceptor protein]-N(6)-ubiquitinyl-L-lysine.</text>
        <dbReference type="EC" id="2.3.2.31"/>
    </reaction>
</comment>
<dbReference type="GO" id="GO:0031624">
    <property type="term" value="F:ubiquitin conjugating enzyme binding"/>
    <property type="evidence" value="ECO:0000318"/>
    <property type="project" value="GO_Central"/>
</dbReference>
<feature type="region of interest" description="Disordered" evidence="13">
    <location>
        <begin position="1"/>
        <end position="34"/>
    </location>
</feature>
<dbReference type="Gene3D" id="3.30.40.10">
    <property type="entry name" value="Zinc/RING finger domain, C3HC4 (zinc finger)"/>
    <property type="match status" value="1"/>
</dbReference>
<evidence type="ECO:0000256" key="3">
    <source>
        <dbReference type="ARBA" id="ARBA00003976"/>
    </source>
</evidence>
<feature type="domain" description="RING-type" evidence="14">
    <location>
        <begin position="42"/>
        <end position="93"/>
    </location>
</feature>
<evidence type="ECO:0000256" key="12">
    <source>
        <dbReference type="PROSITE-ProRule" id="PRU00175"/>
    </source>
</evidence>
<evidence type="ECO:0000259" key="15">
    <source>
        <dbReference type="PROSITE" id="PS51873"/>
    </source>
</evidence>
<dbReference type="InterPro" id="IPR001841">
    <property type="entry name" value="Znf_RING"/>
</dbReference>
<dbReference type="GO" id="GO:0016567">
    <property type="term" value="P:protein ubiquitination"/>
    <property type="evidence" value="ECO:0007669"/>
    <property type="project" value="UniProtKB-UniPathway"/>
</dbReference>
<evidence type="ECO:0000256" key="9">
    <source>
        <dbReference type="ARBA" id="ARBA00022771"/>
    </source>
</evidence>
<dbReference type="Pfam" id="PF01485">
    <property type="entry name" value="IBR"/>
    <property type="match status" value="1"/>
</dbReference>
<dbReference type="SMART" id="SM00647">
    <property type="entry name" value="IBR"/>
    <property type="match status" value="1"/>
</dbReference>
<keyword evidence="6" id="KW-0808">Transferase</keyword>
<comment type="similarity">
    <text evidence="4">Belongs to the RBR family. Ariadne subfamily.</text>
</comment>
<keyword evidence="7" id="KW-0479">Metal-binding</keyword>
<evidence type="ECO:0000259" key="14">
    <source>
        <dbReference type="PROSITE" id="PS50089"/>
    </source>
</evidence>
<evidence type="ECO:0000256" key="11">
    <source>
        <dbReference type="ARBA" id="ARBA00022833"/>
    </source>
</evidence>
<evidence type="ECO:0000256" key="5">
    <source>
        <dbReference type="ARBA" id="ARBA00012251"/>
    </source>
</evidence>
<protein>
    <recommendedName>
        <fullName evidence="5">RBR-type E3 ubiquitin transferase</fullName>
        <ecNumber evidence="5">2.3.2.31</ecNumber>
    </recommendedName>
</protein>
<evidence type="ECO:0000256" key="1">
    <source>
        <dbReference type="ARBA" id="ARBA00001798"/>
    </source>
</evidence>
<evidence type="ECO:0000256" key="7">
    <source>
        <dbReference type="ARBA" id="ARBA00022723"/>
    </source>
</evidence>
<dbReference type="eggNOG" id="KOG1812">
    <property type="taxonomic scope" value="Eukaryota"/>
</dbReference>
<evidence type="ECO:0000256" key="10">
    <source>
        <dbReference type="ARBA" id="ARBA00022786"/>
    </source>
</evidence>
<evidence type="ECO:0000256" key="13">
    <source>
        <dbReference type="SAM" id="MobiDB-lite"/>
    </source>
</evidence>
<dbReference type="SUPFAM" id="SSF57850">
    <property type="entry name" value="RING/U-box"/>
    <property type="match status" value="3"/>
</dbReference>
<dbReference type="PROSITE" id="PS51873">
    <property type="entry name" value="TRIAD"/>
    <property type="match status" value="1"/>
</dbReference>
<dbReference type="GO" id="GO:0061630">
    <property type="term" value="F:ubiquitin protein ligase activity"/>
    <property type="evidence" value="ECO:0000318"/>
    <property type="project" value="GO_Central"/>
</dbReference>
<dbReference type="EC" id="2.3.2.31" evidence="5"/>
<evidence type="ECO:0000256" key="8">
    <source>
        <dbReference type="ARBA" id="ARBA00022737"/>
    </source>
</evidence>
<evidence type="ECO:0000256" key="4">
    <source>
        <dbReference type="ARBA" id="ARBA00005884"/>
    </source>
</evidence>
<comment type="cofactor">
    <cofactor evidence="2">
        <name>Zn(2+)</name>
        <dbReference type="ChEBI" id="CHEBI:29105"/>
    </cofactor>
</comment>
<dbReference type="InterPro" id="IPR002867">
    <property type="entry name" value="IBR_dom"/>
</dbReference>
<reference evidence="16 17" key="1">
    <citation type="journal article" date="2013" name="Proc. Natl. Acad. Sci. U.S.A.">
        <title>Fine-scale variation in meiotic recombination in Mimulus inferred from population shotgun sequencing.</title>
        <authorList>
            <person name="Hellsten U."/>
            <person name="Wright K.M."/>
            <person name="Jenkins J."/>
            <person name="Shu S."/>
            <person name="Yuan Y."/>
            <person name="Wessler S.R."/>
            <person name="Schmutz J."/>
            <person name="Willis J.H."/>
            <person name="Rokhsar D.S."/>
        </authorList>
    </citation>
    <scope>NUCLEOTIDE SEQUENCE [LARGE SCALE GENOMIC DNA]</scope>
    <source>
        <strain evidence="17">cv. DUN x IM62</strain>
    </source>
</reference>
<dbReference type="FunFam" id="3.30.40.10:FF:000230">
    <property type="entry name" value="RBR-type E3 ubiquitin transferase"/>
    <property type="match status" value="1"/>
</dbReference>
<dbReference type="GO" id="GO:0000151">
    <property type="term" value="C:ubiquitin ligase complex"/>
    <property type="evidence" value="ECO:0000318"/>
    <property type="project" value="GO_Central"/>
</dbReference>
<keyword evidence="17" id="KW-1185">Reference proteome</keyword>
<evidence type="ECO:0000256" key="2">
    <source>
        <dbReference type="ARBA" id="ARBA00001947"/>
    </source>
</evidence>
<evidence type="ECO:0000256" key="6">
    <source>
        <dbReference type="ARBA" id="ARBA00022679"/>
    </source>
</evidence>
<dbReference type="PROSITE" id="PS00518">
    <property type="entry name" value="ZF_RING_1"/>
    <property type="match status" value="1"/>
</dbReference>
<dbReference type="InterPro" id="IPR031127">
    <property type="entry name" value="E3_UB_ligase_RBR"/>
</dbReference>
<feature type="domain" description="RING-type" evidence="15">
    <location>
        <begin position="38"/>
        <end position="220"/>
    </location>
</feature>
<dbReference type="GO" id="GO:0005737">
    <property type="term" value="C:cytoplasm"/>
    <property type="evidence" value="ECO:0000318"/>
    <property type="project" value="GO_Central"/>
</dbReference>
<dbReference type="STRING" id="4155.A0A022RR93"/>
<keyword evidence="10" id="KW-0833">Ubl conjugation pathway</keyword>
<comment type="function">
    <text evidence="3">Might act as an E3 ubiquitin-protein ligase, or as part of E3 complex, which accepts ubiquitin from specific E2 ubiquitin-conjugating enzymes and then transfers it to substrates.</text>
</comment>
<dbReference type="EMBL" id="KI630281">
    <property type="protein sequence ID" value="EYU42594.1"/>
    <property type="molecule type" value="Genomic_DNA"/>
</dbReference>
<dbReference type="AlphaFoldDB" id="A0A022RR93"/>
<keyword evidence="11" id="KW-0862">Zinc</keyword>
<proteinExistence type="inferred from homology"/>
<dbReference type="PROSITE" id="PS50089">
    <property type="entry name" value="ZF_RING_2"/>
    <property type="match status" value="1"/>
</dbReference>
<dbReference type="InterPro" id="IPR017907">
    <property type="entry name" value="Znf_RING_CS"/>
</dbReference>
<sequence>MGNTLQTLPQIPPPPPPPRPDEQEEEELQERRPEVGNREFTCEICIEPASIRGKKFRNGGRCSHPFCTDCVVKYIRVQLEDNNAARINCPAPNCGHALDPRACAPLVGDALFVRWCDVLCEAAIVGSDRCYCPYRNCSALILNECGGVVKKSTCPSCKRCFCFQCKGVWHAGFGCEESGEIRDTNDVAFGRLVERRKWNRCPRCRHFVELREGCKIVKCR</sequence>
<dbReference type="GO" id="GO:0008270">
    <property type="term" value="F:zinc ion binding"/>
    <property type="evidence" value="ECO:0007669"/>
    <property type="project" value="UniProtKB-KW"/>
</dbReference>